<evidence type="ECO:0000313" key="2">
    <source>
        <dbReference type="Proteomes" id="UP000499080"/>
    </source>
</evidence>
<keyword evidence="2" id="KW-1185">Reference proteome</keyword>
<name>A0A4Y2H4D8_ARAVE</name>
<comment type="caution">
    <text evidence="1">The sequence shown here is derived from an EMBL/GenBank/DDBJ whole genome shotgun (WGS) entry which is preliminary data.</text>
</comment>
<dbReference type="AlphaFoldDB" id="A0A4Y2H4D8"/>
<sequence length="96" mass="10993">MKRKRRKHDTAARNRPKIGAYASARRITFVTRTPLRFTTSAKESGNRRPPLDILPSSLRVQAPTVLFVPLTLSILDHPLRPFKQKTIAVLNFRMSL</sequence>
<dbReference type="Proteomes" id="UP000499080">
    <property type="component" value="Unassembled WGS sequence"/>
</dbReference>
<gene>
    <name evidence="1" type="ORF">AVEN_190623_1</name>
</gene>
<dbReference type="EMBL" id="BGPR01180277">
    <property type="protein sequence ID" value="GBM60367.1"/>
    <property type="molecule type" value="Genomic_DNA"/>
</dbReference>
<protein>
    <submittedName>
        <fullName evidence="1">Uncharacterized protein</fullName>
    </submittedName>
</protein>
<reference evidence="1 2" key="1">
    <citation type="journal article" date="2019" name="Sci. Rep.">
        <title>Orb-weaving spider Araneus ventricosus genome elucidates the spidroin gene catalogue.</title>
        <authorList>
            <person name="Kono N."/>
            <person name="Nakamura H."/>
            <person name="Ohtoshi R."/>
            <person name="Moran D.A.P."/>
            <person name="Shinohara A."/>
            <person name="Yoshida Y."/>
            <person name="Fujiwara M."/>
            <person name="Mori M."/>
            <person name="Tomita M."/>
            <person name="Arakawa K."/>
        </authorList>
    </citation>
    <scope>NUCLEOTIDE SEQUENCE [LARGE SCALE GENOMIC DNA]</scope>
</reference>
<accession>A0A4Y2H4D8</accession>
<evidence type="ECO:0000313" key="1">
    <source>
        <dbReference type="EMBL" id="GBM60367.1"/>
    </source>
</evidence>
<proteinExistence type="predicted"/>
<organism evidence="1 2">
    <name type="scientific">Araneus ventricosus</name>
    <name type="common">Orbweaver spider</name>
    <name type="synonym">Epeira ventricosa</name>
    <dbReference type="NCBI Taxonomy" id="182803"/>
    <lineage>
        <taxon>Eukaryota</taxon>
        <taxon>Metazoa</taxon>
        <taxon>Ecdysozoa</taxon>
        <taxon>Arthropoda</taxon>
        <taxon>Chelicerata</taxon>
        <taxon>Arachnida</taxon>
        <taxon>Araneae</taxon>
        <taxon>Araneomorphae</taxon>
        <taxon>Entelegynae</taxon>
        <taxon>Araneoidea</taxon>
        <taxon>Araneidae</taxon>
        <taxon>Araneus</taxon>
    </lineage>
</organism>